<keyword evidence="3" id="KW-1133">Transmembrane helix</keyword>
<evidence type="ECO:0000256" key="4">
    <source>
        <dbReference type="ARBA" id="ARBA00023136"/>
    </source>
</evidence>
<dbReference type="STRING" id="215637.A0A4P9ZQZ9"/>
<proteinExistence type="predicted"/>
<evidence type="ECO:0000313" key="5">
    <source>
        <dbReference type="EMBL" id="RKP35807.1"/>
    </source>
</evidence>
<organism evidence="5 6">
    <name type="scientific">Dimargaris cristalligena</name>
    <dbReference type="NCBI Taxonomy" id="215637"/>
    <lineage>
        <taxon>Eukaryota</taxon>
        <taxon>Fungi</taxon>
        <taxon>Fungi incertae sedis</taxon>
        <taxon>Zoopagomycota</taxon>
        <taxon>Kickxellomycotina</taxon>
        <taxon>Dimargaritomycetes</taxon>
        <taxon>Dimargaritales</taxon>
        <taxon>Dimargaritaceae</taxon>
        <taxon>Dimargaris</taxon>
    </lineage>
</organism>
<comment type="subcellular location">
    <subcellularLocation>
        <location evidence="1">Endomembrane system</location>
        <topology evidence="1">Multi-pass membrane protein</topology>
    </subcellularLocation>
</comment>
<feature type="non-terminal residue" evidence="5">
    <location>
        <position position="1"/>
    </location>
</feature>
<dbReference type="AlphaFoldDB" id="A0A4P9ZQZ9"/>
<evidence type="ECO:0000256" key="3">
    <source>
        <dbReference type="ARBA" id="ARBA00022989"/>
    </source>
</evidence>
<dbReference type="PANTHER" id="PTHR28293">
    <property type="entry name" value="NUCLEAR RIM PROTEIN 1"/>
    <property type="match status" value="1"/>
</dbReference>
<protein>
    <submittedName>
        <fullName evidence="5">Uncharacterized protein</fullName>
    </submittedName>
</protein>
<keyword evidence="6" id="KW-1185">Reference proteome</keyword>
<dbReference type="Proteomes" id="UP000268162">
    <property type="component" value="Unassembled WGS sequence"/>
</dbReference>
<accession>A0A4P9ZQZ9</accession>
<gene>
    <name evidence="5" type="ORF">BJ085DRAFT_11452</name>
</gene>
<name>A0A4P9ZQZ9_9FUNG</name>
<dbReference type="InterPro" id="IPR018819">
    <property type="entry name" value="Nur1/Mug154"/>
</dbReference>
<dbReference type="GO" id="GO:0007096">
    <property type="term" value="P:regulation of exit from mitosis"/>
    <property type="evidence" value="ECO:0007669"/>
    <property type="project" value="TreeGrafter"/>
</dbReference>
<dbReference type="GO" id="GO:0043007">
    <property type="term" value="P:maintenance of rDNA"/>
    <property type="evidence" value="ECO:0007669"/>
    <property type="project" value="TreeGrafter"/>
</dbReference>
<evidence type="ECO:0000256" key="2">
    <source>
        <dbReference type="ARBA" id="ARBA00022692"/>
    </source>
</evidence>
<keyword evidence="4" id="KW-0472">Membrane</keyword>
<dbReference type="EMBL" id="ML002783">
    <property type="protein sequence ID" value="RKP35807.1"/>
    <property type="molecule type" value="Genomic_DNA"/>
</dbReference>
<sequence>SRTQTRDILELDMWNPPILAKNLFIWFSPGQAVLIQSANASNWYYLFPLSLTIGLQLRVVSTWYEALVKDKQVLFGQMYNEYNYTYVHPRLNVIKCDKVTAT</sequence>
<dbReference type="PANTHER" id="PTHR28293:SF1">
    <property type="entry name" value="NUCLEAR RIM PROTEIN 1"/>
    <property type="match status" value="1"/>
</dbReference>
<keyword evidence="2" id="KW-0812">Transmembrane</keyword>
<feature type="non-terminal residue" evidence="5">
    <location>
        <position position="102"/>
    </location>
</feature>
<evidence type="ECO:0000256" key="1">
    <source>
        <dbReference type="ARBA" id="ARBA00004127"/>
    </source>
</evidence>
<dbReference type="Pfam" id="PF10332">
    <property type="entry name" value="DUF2418"/>
    <property type="match status" value="1"/>
</dbReference>
<evidence type="ECO:0000313" key="6">
    <source>
        <dbReference type="Proteomes" id="UP000268162"/>
    </source>
</evidence>
<dbReference type="GO" id="GO:0012505">
    <property type="term" value="C:endomembrane system"/>
    <property type="evidence" value="ECO:0007669"/>
    <property type="project" value="UniProtKB-SubCell"/>
</dbReference>
<reference evidence="6" key="1">
    <citation type="journal article" date="2018" name="Nat. Microbiol.">
        <title>Leveraging single-cell genomics to expand the fungal tree of life.</title>
        <authorList>
            <person name="Ahrendt S.R."/>
            <person name="Quandt C.A."/>
            <person name="Ciobanu D."/>
            <person name="Clum A."/>
            <person name="Salamov A."/>
            <person name="Andreopoulos B."/>
            <person name="Cheng J.F."/>
            <person name="Woyke T."/>
            <person name="Pelin A."/>
            <person name="Henrissat B."/>
            <person name="Reynolds N.K."/>
            <person name="Benny G.L."/>
            <person name="Smith M.E."/>
            <person name="James T.Y."/>
            <person name="Grigoriev I.V."/>
        </authorList>
    </citation>
    <scope>NUCLEOTIDE SEQUENCE [LARGE SCALE GENOMIC DNA]</scope>
    <source>
        <strain evidence="6">RSA 468</strain>
    </source>
</reference>